<feature type="region of interest" description="Disordered" evidence="1">
    <location>
        <begin position="827"/>
        <end position="848"/>
    </location>
</feature>
<proteinExistence type="predicted"/>
<accession>A0A7R9A276</accession>
<feature type="region of interest" description="Disordered" evidence="1">
    <location>
        <begin position="51"/>
        <end position="105"/>
    </location>
</feature>
<dbReference type="Pfam" id="PF02373">
    <property type="entry name" value="JmjC"/>
    <property type="match status" value="1"/>
</dbReference>
<dbReference type="Proteomes" id="UP000677054">
    <property type="component" value="Unassembled WGS sequence"/>
</dbReference>
<feature type="domain" description="JmjC" evidence="2">
    <location>
        <begin position="1176"/>
        <end position="1348"/>
    </location>
</feature>
<dbReference type="Gene3D" id="3.30.1540.20">
    <property type="entry name" value="MutL, C-terminal domain, dimerisation subdomain"/>
    <property type="match status" value="1"/>
</dbReference>
<dbReference type="InterPro" id="IPR052584">
    <property type="entry name" value="U2_snRNP_Complex_Component"/>
</dbReference>
<feature type="compositionally biased region" description="Basic and acidic residues" evidence="1">
    <location>
        <begin position="246"/>
        <end position="280"/>
    </location>
</feature>
<dbReference type="InterPro" id="IPR042121">
    <property type="entry name" value="MutL_C_regsub"/>
</dbReference>
<dbReference type="PANTHER" id="PTHR12785:SF6">
    <property type="entry name" value="SPLICING FACTOR 3B SUBUNIT 2"/>
    <property type="match status" value="1"/>
</dbReference>
<dbReference type="Pfam" id="PF04046">
    <property type="entry name" value="PSP"/>
    <property type="match status" value="1"/>
</dbReference>
<feature type="compositionally biased region" description="Basic and acidic residues" evidence="1">
    <location>
        <begin position="192"/>
        <end position="210"/>
    </location>
</feature>
<dbReference type="PANTHER" id="PTHR12785">
    <property type="entry name" value="SPLICING FACTOR 3B"/>
    <property type="match status" value="1"/>
</dbReference>
<evidence type="ECO:0000313" key="3">
    <source>
        <dbReference type="EMBL" id="CAD7244942.1"/>
    </source>
</evidence>
<dbReference type="InterPro" id="IPR006568">
    <property type="entry name" value="PSP_pro-rich"/>
</dbReference>
<dbReference type="OrthoDB" id="10260794at2759"/>
<feature type="compositionally biased region" description="Basic and acidic residues" evidence="1">
    <location>
        <begin position="10"/>
        <end position="28"/>
    </location>
</feature>
<organism evidence="3">
    <name type="scientific">Darwinula stevensoni</name>
    <dbReference type="NCBI Taxonomy" id="69355"/>
    <lineage>
        <taxon>Eukaryota</taxon>
        <taxon>Metazoa</taxon>
        <taxon>Ecdysozoa</taxon>
        <taxon>Arthropoda</taxon>
        <taxon>Crustacea</taxon>
        <taxon>Oligostraca</taxon>
        <taxon>Ostracoda</taxon>
        <taxon>Podocopa</taxon>
        <taxon>Podocopida</taxon>
        <taxon>Darwinulocopina</taxon>
        <taxon>Darwinuloidea</taxon>
        <taxon>Darwinulidae</taxon>
        <taxon>Darwinula</taxon>
    </lineage>
</organism>
<dbReference type="EMBL" id="LR900259">
    <property type="protein sequence ID" value="CAD7244942.1"/>
    <property type="molecule type" value="Genomic_DNA"/>
</dbReference>
<sequence length="1455" mass="164822">MLSMNMMGHAPRDMHGHPGDMGHGHPGDMGHGHPVDMGHGHPVDMGHGLHGDMGHGLHGDMGHGLHGDMGHGLHGDMGQGPPGEMPYDQEEDAPGEYPPGEDDEVPLPRALEQALAYKSERAREVGIELDDENDFPTTHHGKFEEAIPSVPPAPVISQLVDEDEEETEEKPKKEKGQKKKKKKKKRRKHHTFNKENTDAKKVAPKEEKQVEKVEIDYIQEKLEISRFDPVYGQFLKILDAFKLEEPEQKKEEDEKAAAERKAEEERRRAEELRKVPKNLEEEPEEDSKEQEPGKTKLSKRQLKKLTRLSIAELKQLVPRPDVVEMHDVTAHDPKLLVHLKTARNTVPVPRHWCFKRKYLQGKRGFEKPPFQLPDFIRKTGIQEMRQALADKEEQKSLKAKMRERVRPKLGKIDIDYQKLHDAFFKWQTKPKMTIHGDLYYEGKEFETRLKEKKPGELSDELRIALGMPLGTAGNKVPPPWLIAMQRYGPPPSYPNLRIPGLNAPIPDGCSFGYHAGGWGKPPVDEMGRPLYGDVFGSTYSEQQEAEVEEEEVDRSLWGEMESESESESEEEEEEEEAGEKVGEPGEAQQIEEGGLVTPGLVTPSGMASIPSLPAGMETPELIELRKKKIETEMEGGETPALYQVLQEKPSEGIRGAMMGSTHTYEMNIGVAPVGAGSSIEGGVDVTLDPAELDLVGTEAMRAKYEQTLRQQQAARELGLGKEDLSDMVAQHAAKQKNKRKRQQEKQETAKQAKKYRDVSDSPLGTVQLGNPEPREESQKTSDLLATVSGECYESQGSCCWKISESLEAALANLPNEILTNTETTREASNLVPPGTSQVKHSNKESMSPYFSAKTSRDISESGAVYIDNASGFSSYIRPPLLNEVNASQQLPQMNPSVNEKLKKFRRILGNESFMPFIPQSPSKRLNLPKGAQGERKKASNNLKVIEKMKKSMKEMGLFAVTPAEVTLGTQWGVYDYQVPCTLNRHLFNTIQVLGQVDQKLIVVKGIVEDGEEWMLFVDQHAAHERVRLEKLTQSACKLDKKGEPEVLSLGIHPPVQVDLLQEEVHILDLYRCTDDSKSDRGSFILLELAGAIKFNESLTKVECKELLRQLSGESGSANLEYLCKRFGHAEVPVAECHERDTYDSLQVHKWTFSKYLEYLEGDERRKLFYLKDWHFFQDFPLEPVYETPVYFSSDWLNEYWQECQGSKDDYRFVYFGPKGSWTPWHADVLRWAKWGWGWDLNPSAPPPPFSVVCLCLSHSWSTNVFGQKRWLLLPPGSEVPYIDSHGNMRDSPVGPEVIQVIQNPGETLWVPSGWFHRVENLEDTLSINHNFINATNAHHVLEFLLKRLQDVREEISDCSDMDQWDSQCQLLLKSVESMDLKDYGDFLSWIAKRRMEVLQDKVLCSIHGRVIGRNHAMFDLHRIHSIFSRMAITPDTREVLDQTLLQNIHHHISTS</sequence>
<feature type="compositionally biased region" description="Acidic residues" evidence="1">
    <location>
        <begin position="87"/>
        <end position="105"/>
    </location>
</feature>
<reference evidence="3" key="1">
    <citation type="submission" date="2020-11" db="EMBL/GenBank/DDBJ databases">
        <authorList>
            <person name="Tran Van P."/>
        </authorList>
    </citation>
    <scope>NUCLEOTIDE SEQUENCE</scope>
</reference>
<dbReference type="SMART" id="SM00581">
    <property type="entry name" value="PSP"/>
    <property type="match status" value="1"/>
</dbReference>
<keyword evidence="4" id="KW-1185">Reference proteome</keyword>
<evidence type="ECO:0000259" key="2">
    <source>
        <dbReference type="PROSITE" id="PS51184"/>
    </source>
</evidence>
<feature type="region of interest" description="Disordered" evidence="1">
    <location>
        <begin position="246"/>
        <end position="300"/>
    </location>
</feature>
<name>A0A7R9A276_9CRUS</name>
<feature type="compositionally biased region" description="Acidic residues" evidence="1">
    <location>
        <begin position="543"/>
        <end position="552"/>
    </location>
</feature>
<dbReference type="InterPro" id="IPR042120">
    <property type="entry name" value="MutL_C_dimsub"/>
</dbReference>
<evidence type="ECO:0000256" key="1">
    <source>
        <dbReference type="SAM" id="MobiDB-lite"/>
    </source>
</evidence>
<dbReference type="InterPro" id="IPR037198">
    <property type="entry name" value="MutL_C_sf"/>
</dbReference>
<dbReference type="PROSITE" id="PS51184">
    <property type="entry name" value="JMJC"/>
    <property type="match status" value="1"/>
</dbReference>
<feature type="region of interest" description="Disordered" evidence="1">
    <location>
        <begin position="1"/>
        <end position="28"/>
    </location>
</feature>
<feature type="compositionally biased region" description="Basic and acidic residues" evidence="1">
    <location>
        <begin position="743"/>
        <end position="759"/>
    </location>
</feature>
<evidence type="ECO:0000313" key="4">
    <source>
        <dbReference type="Proteomes" id="UP000677054"/>
    </source>
</evidence>
<dbReference type="EMBL" id="CAJPEV010000742">
    <property type="protein sequence ID" value="CAG0888147.1"/>
    <property type="molecule type" value="Genomic_DNA"/>
</dbReference>
<dbReference type="Gene3D" id="3.30.1370.100">
    <property type="entry name" value="MutL, C-terminal domain, regulatory subdomain"/>
    <property type="match status" value="1"/>
</dbReference>
<feature type="compositionally biased region" description="Basic and acidic residues" evidence="1">
    <location>
        <begin position="51"/>
        <end position="74"/>
    </location>
</feature>
<feature type="compositionally biased region" description="Basic residues" evidence="1">
    <location>
        <begin position="175"/>
        <end position="191"/>
    </location>
</feature>
<dbReference type="InterPro" id="IPR007180">
    <property type="entry name" value="DUF382"/>
</dbReference>
<feature type="compositionally biased region" description="Basic residues" evidence="1">
    <location>
        <begin position="733"/>
        <end position="742"/>
    </location>
</feature>
<feature type="region of interest" description="Disordered" evidence="1">
    <location>
        <begin position="540"/>
        <end position="614"/>
    </location>
</feature>
<feature type="region of interest" description="Disordered" evidence="1">
    <location>
        <begin position="127"/>
        <end position="210"/>
    </location>
</feature>
<dbReference type="GO" id="GO:0005689">
    <property type="term" value="C:U12-type spliceosomal complex"/>
    <property type="evidence" value="ECO:0007669"/>
    <property type="project" value="TreeGrafter"/>
</dbReference>
<protein>
    <recommendedName>
        <fullName evidence="2">JmjC domain-containing protein</fullName>
    </recommendedName>
</protein>
<dbReference type="SUPFAM" id="SSF118116">
    <property type="entry name" value="DNA mismatch repair protein MutL"/>
    <property type="match status" value="1"/>
</dbReference>
<dbReference type="InterPro" id="IPR003347">
    <property type="entry name" value="JmjC_dom"/>
</dbReference>
<feature type="region of interest" description="Disordered" evidence="1">
    <location>
        <begin position="728"/>
        <end position="782"/>
    </location>
</feature>
<feature type="compositionally biased region" description="Acidic residues" evidence="1">
    <location>
        <begin position="560"/>
        <end position="577"/>
    </location>
</feature>
<dbReference type="Pfam" id="PF04037">
    <property type="entry name" value="DUF382"/>
    <property type="match status" value="1"/>
</dbReference>
<dbReference type="Gene3D" id="2.60.120.650">
    <property type="entry name" value="Cupin"/>
    <property type="match status" value="1"/>
</dbReference>
<dbReference type="SUPFAM" id="SSF51197">
    <property type="entry name" value="Clavaminate synthase-like"/>
    <property type="match status" value="1"/>
</dbReference>
<dbReference type="SMART" id="SM00558">
    <property type="entry name" value="JmjC"/>
    <property type="match status" value="1"/>
</dbReference>
<gene>
    <name evidence="3" type="ORF">DSTB1V02_LOCUS4822</name>
</gene>